<sequence>MSHAQLPPIGEVEVAAPAEAAEKVEQAAHDAEDPRVAAMPLLIALDLDGTVLLEDETLSSGVFDAVAEAREAGHEVMVATGRSWEGTVDVLALLQIAPEFVVCSNGAVVLKRVSIEPLEYERFKVETFDATDVLQLLRAQLPDAHYLVELADGARRYTDFLPDWKLERTEKVLFEELATDHVCRVVVVAPDQHEKDFSAIVESIGLHHVSYAVGFTAWLDIAPKDIDKGTGLELVRTELGIAPDHVMVIGDGRNDLGMFRWALQNGGRAVAMRQAPQEVLDAAGEMTLSVEEGGVAAILRSL</sequence>
<dbReference type="InterPro" id="IPR036412">
    <property type="entry name" value="HAD-like_sf"/>
</dbReference>
<dbReference type="Gene3D" id="3.30.1240.10">
    <property type="match status" value="1"/>
</dbReference>
<dbReference type="InterPro" id="IPR006379">
    <property type="entry name" value="HAD-SF_hydro_IIB"/>
</dbReference>
<organism evidence="1 2">
    <name type="scientific">Microbacterium marmarense</name>
    <dbReference type="NCBI Taxonomy" id="3122051"/>
    <lineage>
        <taxon>Bacteria</taxon>
        <taxon>Bacillati</taxon>
        <taxon>Actinomycetota</taxon>
        <taxon>Actinomycetes</taxon>
        <taxon>Micrococcales</taxon>
        <taxon>Microbacteriaceae</taxon>
        <taxon>Microbacterium</taxon>
    </lineage>
</organism>
<dbReference type="InterPro" id="IPR023214">
    <property type="entry name" value="HAD_sf"/>
</dbReference>
<dbReference type="Gene3D" id="3.40.50.1000">
    <property type="entry name" value="HAD superfamily/HAD-like"/>
    <property type="match status" value="1"/>
</dbReference>
<reference evidence="1 2" key="1">
    <citation type="submission" date="2024-02" db="EMBL/GenBank/DDBJ databases">
        <authorList>
            <person name="Saticioglu I.B."/>
        </authorList>
    </citation>
    <scope>NUCLEOTIDE SEQUENCE [LARGE SCALE GENOMIC DNA]</scope>
    <source>
        <strain evidence="1 2">Mu-86</strain>
    </source>
</reference>
<dbReference type="Pfam" id="PF08282">
    <property type="entry name" value="Hydrolase_3"/>
    <property type="match status" value="1"/>
</dbReference>
<keyword evidence="1" id="KW-0378">Hydrolase</keyword>
<dbReference type="SUPFAM" id="SSF56784">
    <property type="entry name" value="HAD-like"/>
    <property type="match status" value="1"/>
</dbReference>
<dbReference type="Proteomes" id="UP001368654">
    <property type="component" value="Unassembled WGS sequence"/>
</dbReference>
<name>A0ABU8LQR7_9MICO</name>
<evidence type="ECO:0000313" key="1">
    <source>
        <dbReference type="EMBL" id="MEJ1154605.1"/>
    </source>
</evidence>
<keyword evidence="2" id="KW-1185">Reference proteome</keyword>
<protein>
    <submittedName>
        <fullName evidence="1">HAD-IIB family hydrolase</fullName>
    </submittedName>
</protein>
<dbReference type="EMBL" id="JBBDGL010000001">
    <property type="protein sequence ID" value="MEJ1154605.1"/>
    <property type="molecule type" value="Genomic_DNA"/>
</dbReference>
<dbReference type="GO" id="GO:0016787">
    <property type="term" value="F:hydrolase activity"/>
    <property type="evidence" value="ECO:0007669"/>
    <property type="project" value="UniProtKB-KW"/>
</dbReference>
<accession>A0ABU8LQR7</accession>
<dbReference type="NCBIfam" id="TIGR01484">
    <property type="entry name" value="HAD-SF-IIB"/>
    <property type="match status" value="1"/>
</dbReference>
<proteinExistence type="predicted"/>
<dbReference type="RefSeq" id="WP_337337039.1">
    <property type="nucleotide sequence ID" value="NZ_JBBDGL010000001.1"/>
</dbReference>
<dbReference type="PANTHER" id="PTHR10000">
    <property type="entry name" value="PHOSPHOSERINE PHOSPHATASE"/>
    <property type="match status" value="1"/>
</dbReference>
<comment type="caution">
    <text evidence="1">The sequence shown here is derived from an EMBL/GenBank/DDBJ whole genome shotgun (WGS) entry which is preliminary data.</text>
</comment>
<dbReference type="PANTHER" id="PTHR10000:SF8">
    <property type="entry name" value="HAD SUPERFAMILY HYDROLASE-LIKE, TYPE 3"/>
    <property type="match status" value="1"/>
</dbReference>
<evidence type="ECO:0000313" key="2">
    <source>
        <dbReference type="Proteomes" id="UP001368654"/>
    </source>
</evidence>
<dbReference type="PROSITE" id="PS01228">
    <property type="entry name" value="COF_1"/>
    <property type="match status" value="1"/>
</dbReference>
<gene>
    <name evidence="1" type="ORF">WDU96_03195</name>
</gene>